<comment type="caution">
    <text evidence="1">The sequence shown here is derived from an EMBL/GenBank/DDBJ whole genome shotgun (WGS) entry which is preliminary data.</text>
</comment>
<organism evidence="1 2">
    <name type="scientific">Affinibrenneria salicis</name>
    <dbReference type="NCBI Taxonomy" id="2590031"/>
    <lineage>
        <taxon>Bacteria</taxon>
        <taxon>Pseudomonadati</taxon>
        <taxon>Pseudomonadota</taxon>
        <taxon>Gammaproteobacteria</taxon>
        <taxon>Enterobacterales</taxon>
        <taxon>Pectobacteriaceae</taxon>
        <taxon>Affinibrenneria</taxon>
    </lineage>
</organism>
<evidence type="ECO:0000313" key="1">
    <source>
        <dbReference type="EMBL" id="KAA8999054.1"/>
    </source>
</evidence>
<accession>A0A5J5FY62</accession>
<dbReference type="EMBL" id="VYKJ01000007">
    <property type="protein sequence ID" value="KAA8999054.1"/>
    <property type="molecule type" value="Genomic_DNA"/>
</dbReference>
<evidence type="ECO:0000313" key="2">
    <source>
        <dbReference type="Proteomes" id="UP000335415"/>
    </source>
</evidence>
<name>A0A5J5FY62_9GAMM</name>
<dbReference type="RefSeq" id="WP_150435852.1">
    <property type="nucleotide sequence ID" value="NZ_VYKJ01000007.1"/>
</dbReference>
<protein>
    <submittedName>
        <fullName evidence="1">Uncharacterized protein</fullName>
    </submittedName>
</protein>
<sequence length="73" mass="8781">MWQYPFASVFLMDEICHILRRQAMVRQLKNDFYPIYAQSHAARGRPYGIVNVYQYPKKNKLLAIFIHRYSQGE</sequence>
<dbReference type="AlphaFoldDB" id="A0A5J5FY62"/>
<proteinExistence type="predicted"/>
<reference evidence="1 2" key="1">
    <citation type="submission" date="2019-09" db="EMBL/GenBank/DDBJ databases">
        <authorList>
            <person name="Li Y."/>
        </authorList>
    </citation>
    <scope>NUCLEOTIDE SEQUENCE [LARGE SCALE GENOMIC DNA]</scope>
    <source>
        <strain evidence="1 2">L3-3HA</strain>
    </source>
</reference>
<keyword evidence="2" id="KW-1185">Reference proteome</keyword>
<gene>
    <name evidence="1" type="ORF">FJU30_15395</name>
</gene>
<dbReference type="Proteomes" id="UP000335415">
    <property type="component" value="Unassembled WGS sequence"/>
</dbReference>